<keyword evidence="1" id="KW-0378">Hydrolase</keyword>
<evidence type="ECO:0000313" key="1">
    <source>
        <dbReference type="EMBL" id="MEF2112027.1"/>
    </source>
</evidence>
<dbReference type="RefSeq" id="WP_216246366.1">
    <property type="nucleotide sequence ID" value="NZ_JAZHFS010000005.1"/>
</dbReference>
<organism evidence="1 2">
    <name type="scientific">Clostridium frigoriphilum</name>
    <dbReference type="NCBI Taxonomy" id="443253"/>
    <lineage>
        <taxon>Bacteria</taxon>
        <taxon>Bacillati</taxon>
        <taxon>Bacillota</taxon>
        <taxon>Clostridia</taxon>
        <taxon>Eubacteriales</taxon>
        <taxon>Clostridiaceae</taxon>
        <taxon>Clostridium</taxon>
    </lineage>
</organism>
<evidence type="ECO:0000313" key="2">
    <source>
        <dbReference type="Proteomes" id="UP001498469"/>
    </source>
</evidence>
<dbReference type="GO" id="GO:0004519">
    <property type="term" value="F:endonuclease activity"/>
    <property type="evidence" value="ECO:0007669"/>
    <property type="project" value="UniProtKB-KW"/>
</dbReference>
<sequence length="148" mass="17549">MLTCEVCGNPADKHHIVYKSQGGIEFPLNFRYLCTLHHRGKTGPHKNRRLDLEYKIDMQRKLENILVKEIYSIEELEVLLKINKGMIKRLFKDYKLKIKGVRKAVIIVNQNNVGYKRDDIIFRLMGGQKYDENMLLQEILKIIKKNYE</sequence>
<keyword evidence="2" id="KW-1185">Reference proteome</keyword>
<accession>A0ABU7UN30</accession>
<keyword evidence="1" id="KW-0540">Nuclease</keyword>
<gene>
    <name evidence="1" type="ORF">SJI18_06845</name>
</gene>
<reference evidence="1 2" key="1">
    <citation type="submission" date="2023-11" db="EMBL/GenBank/DDBJ databases">
        <title>Draft genome sequence of a psychrophilic Clostridium strain from permafrost water brine.</title>
        <authorList>
            <person name="Shcherbakova V.A."/>
            <person name="Trubitsyn V.E."/>
            <person name="Zakharyuk A.G."/>
        </authorList>
    </citation>
    <scope>NUCLEOTIDE SEQUENCE [LARGE SCALE GENOMIC DNA]</scope>
    <source>
        <strain evidence="1 2">14F</strain>
    </source>
</reference>
<comment type="caution">
    <text evidence="1">The sequence shown here is derived from an EMBL/GenBank/DDBJ whole genome shotgun (WGS) entry which is preliminary data.</text>
</comment>
<dbReference type="EMBL" id="JAZHFS010000005">
    <property type="protein sequence ID" value="MEF2112027.1"/>
    <property type="molecule type" value="Genomic_DNA"/>
</dbReference>
<dbReference type="Proteomes" id="UP001498469">
    <property type="component" value="Unassembled WGS sequence"/>
</dbReference>
<proteinExistence type="predicted"/>
<keyword evidence="1" id="KW-0255">Endonuclease</keyword>
<protein>
    <submittedName>
        <fullName evidence="1">HNH endonuclease</fullName>
    </submittedName>
</protein>
<name>A0ABU7UN30_9CLOT</name>